<name>B6XTP3_9BIFI</name>
<proteinExistence type="predicted"/>
<dbReference type="Proteomes" id="UP000003882">
    <property type="component" value="Unassembled WGS sequence"/>
</dbReference>
<evidence type="ECO:0000313" key="1">
    <source>
        <dbReference type="EMBL" id="EEB22042.1"/>
    </source>
</evidence>
<organism evidence="1 2">
    <name type="scientific">Bifidobacterium catenulatum DSM 16992 = JCM 1194 = LMG 11043</name>
    <dbReference type="NCBI Taxonomy" id="566552"/>
    <lineage>
        <taxon>Bacteria</taxon>
        <taxon>Bacillati</taxon>
        <taxon>Actinomycetota</taxon>
        <taxon>Actinomycetes</taxon>
        <taxon>Bifidobacteriales</taxon>
        <taxon>Bifidobacteriaceae</taxon>
        <taxon>Bifidobacterium</taxon>
    </lineage>
</organism>
<dbReference type="RefSeq" id="WP_003835200.1">
    <property type="nucleotide sequence ID" value="NZ_AP012325.1"/>
</dbReference>
<dbReference type="GeneID" id="45582631"/>
<dbReference type="eggNOG" id="ENOG50328AR">
    <property type="taxonomic scope" value="Bacteria"/>
</dbReference>
<dbReference type="EMBL" id="ABXY01000011">
    <property type="protein sequence ID" value="EEB22042.1"/>
    <property type="molecule type" value="Genomic_DNA"/>
</dbReference>
<evidence type="ECO:0000313" key="2">
    <source>
        <dbReference type="Proteomes" id="UP000003882"/>
    </source>
</evidence>
<protein>
    <submittedName>
        <fullName evidence="1">Uncharacterized protein</fullName>
    </submittedName>
</protein>
<comment type="caution">
    <text evidence="1">The sequence shown here is derived from an EMBL/GenBank/DDBJ whole genome shotgun (WGS) entry which is preliminary data.</text>
</comment>
<gene>
    <name evidence="1" type="ORF">BIFCAT_01013</name>
</gene>
<dbReference type="AlphaFoldDB" id="B6XTP3"/>
<sequence length="223" mass="25643">MNDSENLQQVFSKFSEDFNTLVSFHNNLLSSKGVDDQYKELLFETLFFRLFRLYENTIGDFFIQYSLMASKHPDQYTCYISPKDEVHAQKLLAGGLVQSDDTVRLDWAKPNQVKTKAEIFFSTENPIYIELGANSNSDIIKSAEVIRNYIAHNSPESRKRFTRVASSFIPSASPDSILSAGVFLMTTPKIGCSRNKEIFMFFANSIYNFFDDIKTFFDEQSEE</sequence>
<accession>B6XTP3</accession>
<reference evidence="1 2" key="1">
    <citation type="submission" date="2008-10" db="EMBL/GenBank/DDBJ databases">
        <title>Draft genome sequence of Bifidobacterium catenulatum (DSM 16992).</title>
        <authorList>
            <person name="Sudarsanam P."/>
            <person name="Ley R."/>
            <person name="Guruge J."/>
            <person name="Turnbaugh P.J."/>
            <person name="Mahowald M."/>
            <person name="Liep D."/>
            <person name="Gordon J."/>
        </authorList>
    </citation>
    <scope>NUCLEOTIDE SEQUENCE [LARGE SCALE GENOMIC DNA]</scope>
    <source>
        <strain evidence="1 2">DSM 16992</strain>
    </source>
</reference>
<reference evidence="1 2" key="2">
    <citation type="submission" date="2008-10" db="EMBL/GenBank/DDBJ databases">
        <authorList>
            <person name="Fulton L."/>
            <person name="Clifton S."/>
            <person name="Fulton B."/>
            <person name="Xu J."/>
            <person name="Minx P."/>
            <person name="Pepin K.H."/>
            <person name="Johnson M."/>
            <person name="Bhonagiri V."/>
            <person name="Nash W.E."/>
            <person name="Mardis E.R."/>
            <person name="Wilson R.K."/>
        </authorList>
    </citation>
    <scope>NUCLEOTIDE SEQUENCE [LARGE SCALE GENOMIC DNA]</scope>
    <source>
        <strain evidence="1 2">DSM 16992</strain>
    </source>
</reference>